<feature type="transmembrane region" description="Helical" evidence="1">
    <location>
        <begin position="6"/>
        <end position="22"/>
    </location>
</feature>
<dbReference type="RefSeq" id="WP_014810351.1">
    <property type="nucleotide sequence ID" value="NC_018025.1"/>
</dbReference>
<accession>I4C6L8</accession>
<evidence type="ECO:0000313" key="3">
    <source>
        <dbReference type="Proteomes" id="UP000006055"/>
    </source>
</evidence>
<keyword evidence="3" id="KW-1185">Reference proteome</keyword>
<dbReference type="STRING" id="706587.Desti_2529"/>
<dbReference type="Proteomes" id="UP000006055">
    <property type="component" value="Chromosome"/>
</dbReference>
<evidence type="ECO:0000256" key="1">
    <source>
        <dbReference type="SAM" id="Phobius"/>
    </source>
</evidence>
<dbReference type="AlphaFoldDB" id="I4C6L8"/>
<proteinExistence type="predicted"/>
<keyword evidence="1" id="KW-0812">Transmembrane</keyword>
<protein>
    <submittedName>
        <fullName evidence="2">Uncharacterized protein</fullName>
    </submittedName>
</protein>
<keyword evidence="1" id="KW-1133">Transmembrane helix</keyword>
<dbReference type="HOGENOM" id="CLU_1600083_0_0_7"/>
<dbReference type="EMBL" id="CP003360">
    <property type="protein sequence ID" value="AFM25209.1"/>
    <property type="molecule type" value="Genomic_DNA"/>
</dbReference>
<gene>
    <name evidence="2" type="ordered locus">Desti_2529</name>
</gene>
<reference evidence="3" key="1">
    <citation type="submission" date="2012-06" db="EMBL/GenBank/DDBJ databases">
        <title>Complete sequence of chromosome of Desulfomonile tiedjei DSM 6799.</title>
        <authorList>
            <person name="Lucas S."/>
            <person name="Copeland A."/>
            <person name="Lapidus A."/>
            <person name="Glavina del Rio T."/>
            <person name="Dalin E."/>
            <person name="Tice H."/>
            <person name="Bruce D."/>
            <person name="Goodwin L."/>
            <person name="Pitluck S."/>
            <person name="Peters L."/>
            <person name="Ovchinnikova G."/>
            <person name="Zeytun A."/>
            <person name="Lu M."/>
            <person name="Kyrpides N."/>
            <person name="Mavromatis K."/>
            <person name="Ivanova N."/>
            <person name="Brettin T."/>
            <person name="Detter J.C."/>
            <person name="Han C."/>
            <person name="Larimer F."/>
            <person name="Land M."/>
            <person name="Hauser L."/>
            <person name="Markowitz V."/>
            <person name="Cheng J.-F."/>
            <person name="Hugenholtz P."/>
            <person name="Woyke T."/>
            <person name="Wu D."/>
            <person name="Spring S."/>
            <person name="Schroeder M."/>
            <person name="Brambilla E."/>
            <person name="Klenk H.-P."/>
            <person name="Eisen J.A."/>
        </authorList>
    </citation>
    <scope>NUCLEOTIDE SEQUENCE [LARGE SCALE GENOMIC DNA]</scope>
    <source>
        <strain evidence="3">ATCC 49306 / DSM 6799 / DCB-1</strain>
    </source>
</reference>
<sequence length="166" mass="18951">MEIIIGITIWIVIFLIWYFRNYPQKLKGFLPTHGFRIKWPSRRRTAPSAKQPVDTRHSDFKSLVEVIESVCAADKMGSSDAATMVDAVKKLMEIEPSSGQIWEAYALDSLESADITCDDCGVRVDKSVRKTGVKIYCKRCGKWLALKNSKVTVIDPSRRDLEDWEH</sequence>
<organism evidence="2 3">
    <name type="scientific">Desulfomonile tiedjei (strain ATCC 49306 / DSM 6799 / DCB-1)</name>
    <dbReference type="NCBI Taxonomy" id="706587"/>
    <lineage>
        <taxon>Bacteria</taxon>
        <taxon>Pseudomonadati</taxon>
        <taxon>Thermodesulfobacteriota</taxon>
        <taxon>Desulfomonilia</taxon>
        <taxon>Desulfomonilales</taxon>
        <taxon>Desulfomonilaceae</taxon>
        <taxon>Desulfomonile</taxon>
    </lineage>
</organism>
<name>I4C6L8_DESTA</name>
<evidence type="ECO:0000313" key="2">
    <source>
        <dbReference type="EMBL" id="AFM25209.1"/>
    </source>
</evidence>
<keyword evidence="1" id="KW-0472">Membrane</keyword>
<dbReference type="KEGG" id="dti:Desti_2529"/>